<comment type="caution">
    <text evidence="6">The sequence shown here is derived from an EMBL/GenBank/DDBJ whole genome shotgun (WGS) entry which is preliminary data.</text>
</comment>
<dbReference type="GO" id="GO:0046872">
    <property type="term" value="F:metal ion binding"/>
    <property type="evidence" value="ECO:0007669"/>
    <property type="project" value="UniProtKB-KW"/>
</dbReference>
<evidence type="ECO:0000259" key="5">
    <source>
        <dbReference type="PROSITE" id="PS51891"/>
    </source>
</evidence>
<proteinExistence type="inferred from homology"/>
<organism evidence="6 7">
    <name type="scientific">Roseateles puraquae</name>
    <dbReference type="NCBI Taxonomy" id="431059"/>
    <lineage>
        <taxon>Bacteria</taxon>
        <taxon>Pseudomonadati</taxon>
        <taxon>Pseudomonadota</taxon>
        <taxon>Betaproteobacteria</taxon>
        <taxon>Burkholderiales</taxon>
        <taxon>Sphaerotilaceae</taxon>
        <taxon>Roseateles</taxon>
    </lineage>
</organism>
<dbReference type="PANTHER" id="PTHR33337">
    <property type="entry name" value="GFA DOMAIN-CONTAINING PROTEIN"/>
    <property type="match status" value="1"/>
</dbReference>
<dbReference type="GO" id="GO:0016846">
    <property type="term" value="F:carbon-sulfur lyase activity"/>
    <property type="evidence" value="ECO:0007669"/>
    <property type="project" value="InterPro"/>
</dbReference>
<protein>
    <submittedName>
        <fullName evidence="6">Aldehyde-activating protein</fullName>
    </submittedName>
</protein>
<keyword evidence="3" id="KW-0862">Zinc</keyword>
<dbReference type="SUPFAM" id="SSF51316">
    <property type="entry name" value="Mss4-like"/>
    <property type="match status" value="1"/>
</dbReference>
<evidence type="ECO:0000313" key="6">
    <source>
        <dbReference type="EMBL" id="OWR01924.1"/>
    </source>
</evidence>
<dbReference type="Proteomes" id="UP000197446">
    <property type="component" value="Unassembled WGS sequence"/>
</dbReference>
<gene>
    <name evidence="6" type="ORF">CDO81_21560</name>
</gene>
<keyword evidence="7" id="KW-1185">Reference proteome</keyword>
<dbReference type="RefSeq" id="WP_088485311.1">
    <property type="nucleotide sequence ID" value="NZ_NISI01000011.1"/>
</dbReference>
<comment type="similarity">
    <text evidence="1">Belongs to the Gfa family.</text>
</comment>
<name>A0A254N2D7_9BURK</name>
<evidence type="ECO:0000256" key="1">
    <source>
        <dbReference type="ARBA" id="ARBA00005495"/>
    </source>
</evidence>
<keyword evidence="2" id="KW-0479">Metal-binding</keyword>
<dbReference type="InterPro" id="IPR011057">
    <property type="entry name" value="Mss4-like_sf"/>
</dbReference>
<evidence type="ECO:0000256" key="4">
    <source>
        <dbReference type="ARBA" id="ARBA00023239"/>
    </source>
</evidence>
<feature type="domain" description="CENP-V/GFA" evidence="5">
    <location>
        <begin position="3"/>
        <end position="120"/>
    </location>
</feature>
<dbReference type="InterPro" id="IPR006913">
    <property type="entry name" value="CENP-V/GFA"/>
</dbReference>
<dbReference type="OrthoDB" id="327703at2"/>
<evidence type="ECO:0000256" key="3">
    <source>
        <dbReference type="ARBA" id="ARBA00022833"/>
    </source>
</evidence>
<dbReference type="AlphaFoldDB" id="A0A254N2D7"/>
<dbReference type="Pfam" id="PF04828">
    <property type="entry name" value="GFA"/>
    <property type="match status" value="1"/>
</dbReference>
<dbReference type="EMBL" id="NISI01000011">
    <property type="protein sequence ID" value="OWR01924.1"/>
    <property type="molecule type" value="Genomic_DNA"/>
</dbReference>
<reference evidence="6 7" key="1">
    <citation type="journal article" date="2007" name="Int. J. Syst. Evol. Microbiol.">
        <title>Description of Pelomonas aquatica sp. nov. and Pelomonas puraquae sp. nov., isolated from industrial and haemodialysis water.</title>
        <authorList>
            <person name="Gomila M."/>
            <person name="Bowien B."/>
            <person name="Falsen E."/>
            <person name="Moore E.R."/>
            <person name="Lalucat J."/>
        </authorList>
    </citation>
    <scope>NUCLEOTIDE SEQUENCE [LARGE SCALE GENOMIC DNA]</scope>
    <source>
        <strain evidence="6 7">CCUG 52769</strain>
    </source>
</reference>
<evidence type="ECO:0000256" key="2">
    <source>
        <dbReference type="ARBA" id="ARBA00022723"/>
    </source>
</evidence>
<keyword evidence="4" id="KW-0456">Lyase</keyword>
<evidence type="ECO:0000313" key="7">
    <source>
        <dbReference type="Proteomes" id="UP000197446"/>
    </source>
</evidence>
<dbReference type="PANTHER" id="PTHR33337:SF40">
    <property type="entry name" value="CENP-V_GFA DOMAIN-CONTAINING PROTEIN-RELATED"/>
    <property type="match status" value="1"/>
</dbReference>
<accession>A0A254N2D7</accession>
<dbReference type="Gene3D" id="3.90.1590.10">
    <property type="entry name" value="glutathione-dependent formaldehyde- activating enzyme (gfa)"/>
    <property type="match status" value="1"/>
</dbReference>
<sequence>MQITGQCHCGAIRFTALIDPEKVFVCHCSDCQVLSGAPFRAVVAVPVEQVHMQGQARHYVKVAASGNRRAQAFCADCGTQLYATEADTPKVMNIRLGCVNERAEIHPRLQVWKSSAMPWLHDLDAVPAHSRGRDSPLS</sequence>
<dbReference type="PROSITE" id="PS51891">
    <property type="entry name" value="CENP_V_GFA"/>
    <property type="match status" value="1"/>
</dbReference>